<organism evidence="1 2">
    <name type="scientific">Caerostris darwini</name>
    <dbReference type="NCBI Taxonomy" id="1538125"/>
    <lineage>
        <taxon>Eukaryota</taxon>
        <taxon>Metazoa</taxon>
        <taxon>Ecdysozoa</taxon>
        <taxon>Arthropoda</taxon>
        <taxon>Chelicerata</taxon>
        <taxon>Arachnida</taxon>
        <taxon>Araneae</taxon>
        <taxon>Araneomorphae</taxon>
        <taxon>Entelegynae</taxon>
        <taxon>Araneoidea</taxon>
        <taxon>Araneidae</taxon>
        <taxon>Caerostris</taxon>
    </lineage>
</organism>
<accession>A0AAV4UF84</accession>
<evidence type="ECO:0000313" key="2">
    <source>
        <dbReference type="Proteomes" id="UP001054837"/>
    </source>
</evidence>
<sequence>MPQSSRRLVRRSGVPITHKTPFVCVSFNRLSSSPPVYSLLAQQHFCILFSITSLSRCCCCYRKAGPLAWHIPYCRYETALQSIPQGSLISSVTHLQYYSPVLRNLPSSSPLPWH</sequence>
<dbReference type="AlphaFoldDB" id="A0AAV4UF84"/>
<proteinExistence type="predicted"/>
<evidence type="ECO:0000313" key="1">
    <source>
        <dbReference type="EMBL" id="GIY56423.1"/>
    </source>
</evidence>
<protein>
    <submittedName>
        <fullName evidence="1">Uncharacterized protein</fullName>
    </submittedName>
</protein>
<dbReference type="EMBL" id="BPLQ01011198">
    <property type="protein sequence ID" value="GIY56423.1"/>
    <property type="molecule type" value="Genomic_DNA"/>
</dbReference>
<comment type="caution">
    <text evidence="1">The sequence shown here is derived from an EMBL/GenBank/DDBJ whole genome shotgun (WGS) entry which is preliminary data.</text>
</comment>
<dbReference type="Proteomes" id="UP001054837">
    <property type="component" value="Unassembled WGS sequence"/>
</dbReference>
<reference evidence="1 2" key="1">
    <citation type="submission" date="2021-06" db="EMBL/GenBank/DDBJ databases">
        <title>Caerostris darwini draft genome.</title>
        <authorList>
            <person name="Kono N."/>
            <person name="Arakawa K."/>
        </authorList>
    </citation>
    <scope>NUCLEOTIDE SEQUENCE [LARGE SCALE GENOMIC DNA]</scope>
</reference>
<keyword evidence="2" id="KW-1185">Reference proteome</keyword>
<gene>
    <name evidence="1" type="ORF">CDAR_62641</name>
</gene>
<name>A0AAV4UF84_9ARAC</name>